<gene>
    <name evidence="5" type="ORF">DXH78_15230</name>
</gene>
<proteinExistence type="predicted"/>
<dbReference type="EMBL" id="QRGO01000002">
    <property type="protein sequence ID" value="RDV01960.1"/>
    <property type="molecule type" value="Genomic_DNA"/>
</dbReference>
<name>A0A371B333_9BRAD</name>
<keyword evidence="2" id="KW-0238">DNA-binding</keyword>
<sequence length="195" mass="21318">MGKFISIDRPIAQDLPARGRSGAMHKPAMSGIPPDQAEFALTLKLDEFLPHRLNMCSGSVSTALSRIYAERYQIGVPEWRVIVILGEFGQLTAKEIGAHGQMHKTKVSRAVAGLEQRSFVTRRANAADLREAFLSLTPEGRAIYDDVAPQAVEFVNRLLASIDPSDREAFCRVLTQLTERSGAMAEDIAKPAKAG</sequence>
<evidence type="ECO:0000313" key="5">
    <source>
        <dbReference type="EMBL" id="RDV01960.1"/>
    </source>
</evidence>
<dbReference type="OrthoDB" id="8906692at2"/>
<comment type="caution">
    <text evidence="5">The sequence shown here is derived from an EMBL/GenBank/DDBJ whole genome shotgun (WGS) entry which is preliminary data.</text>
</comment>
<dbReference type="InterPro" id="IPR000835">
    <property type="entry name" value="HTH_MarR-typ"/>
</dbReference>
<dbReference type="InterPro" id="IPR036388">
    <property type="entry name" value="WH-like_DNA-bd_sf"/>
</dbReference>
<evidence type="ECO:0000313" key="6">
    <source>
        <dbReference type="Proteomes" id="UP000263993"/>
    </source>
</evidence>
<dbReference type="InterPro" id="IPR052067">
    <property type="entry name" value="Metal_resp_HTH_trans_reg"/>
</dbReference>
<dbReference type="PROSITE" id="PS50995">
    <property type="entry name" value="HTH_MARR_2"/>
    <property type="match status" value="1"/>
</dbReference>
<dbReference type="Pfam" id="PF12802">
    <property type="entry name" value="MarR_2"/>
    <property type="match status" value="1"/>
</dbReference>
<organism evidence="5 6">
    <name type="scientific">Undibacter mobilis</name>
    <dbReference type="NCBI Taxonomy" id="2292256"/>
    <lineage>
        <taxon>Bacteria</taxon>
        <taxon>Pseudomonadati</taxon>
        <taxon>Pseudomonadota</taxon>
        <taxon>Alphaproteobacteria</taxon>
        <taxon>Hyphomicrobiales</taxon>
        <taxon>Nitrobacteraceae</taxon>
        <taxon>Undibacter</taxon>
    </lineage>
</organism>
<evidence type="ECO:0000256" key="3">
    <source>
        <dbReference type="ARBA" id="ARBA00023163"/>
    </source>
</evidence>
<dbReference type="GO" id="GO:0003700">
    <property type="term" value="F:DNA-binding transcription factor activity"/>
    <property type="evidence" value="ECO:0007669"/>
    <property type="project" value="InterPro"/>
</dbReference>
<dbReference type="GO" id="GO:0003677">
    <property type="term" value="F:DNA binding"/>
    <property type="evidence" value="ECO:0007669"/>
    <property type="project" value="UniProtKB-KW"/>
</dbReference>
<evidence type="ECO:0000256" key="1">
    <source>
        <dbReference type="ARBA" id="ARBA00023015"/>
    </source>
</evidence>
<dbReference type="Proteomes" id="UP000263993">
    <property type="component" value="Unassembled WGS sequence"/>
</dbReference>
<dbReference type="SUPFAM" id="SSF46785">
    <property type="entry name" value="Winged helix' DNA-binding domain"/>
    <property type="match status" value="1"/>
</dbReference>
<dbReference type="AlphaFoldDB" id="A0A371B333"/>
<dbReference type="InterPro" id="IPR036390">
    <property type="entry name" value="WH_DNA-bd_sf"/>
</dbReference>
<accession>A0A371B333</accession>
<dbReference type="SMART" id="SM00347">
    <property type="entry name" value="HTH_MARR"/>
    <property type="match status" value="1"/>
</dbReference>
<evidence type="ECO:0000259" key="4">
    <source>
        <dbReference type="PROSITE" id="PS50995"/>
    </source>
</evidence>
<feature type="domain" description="HTH marR-type" evidence="4">
    <location>
        <begin position="46"/>
        <end position="179"/>
    </location>
</feature>
<keyword evidence="6" id="KW-1185">Reference proteome</keyword>
<dbReference type="PANTHER" id="PTHR35790:SF4">
    <property type="entry name" value="HTH-TYPE TRANSCRIPTIONAL REGULATOR PCHR"/>
    <property type="match status" value="1"/>
</dbReference>
<keyword evidence="3" id="KW-0804">Transcription</keyword>
<dbReference type="Gene3D" id="1.10.10.10">
    <property type="entry name" value="Winged helix-like DNA-binding domain superfamily/Winged helix DNA-binding domain"/>
    <property type="match status" value="1"/>
</dbReference>
<keyword evidence="1" id="KW-0805">Transcription regulation</keyword>
<reference evidence="6" key="1">
    <citation type="submission" date="2018-08" db="EMBL/GenBank/DDBJ databases">
        <authorList>
            <person name="Kim S.-J."/>
            <person name="Jung G.-Y."/>
        </authorList>
    </citation>
    <scope>NUCLEOTIDE SEQUENCE [LARGE SCALE GENOMIC DNA]</scope>
    <source>
        <strain evidence="6">GY_H</strain>
    </source>
</reference>
<evidence type="ECO:0000256" key="2">
    <source>
        <dbReference type="ARBA" id="ARBA00023125"/>
    </source>
</evidence>
<dbReference type="PANTHER" id="PTHR35790">
    <property type="entry name" value="HTH-TYPE TRANSCRIPTIONAL REGULATOR PCHR"/>
    <property type="match status" value="1"/>
</dbReference>
<protein>
    <submittedName>
        <fullName evidence="5">MarR family transcriptional regulator</fullName>
    </submittedName>
</protein>